<reference evidence="13" key="1">
    <citation type="submission" date="2021-03" db="EMBL/GenBank/DDBJ databases">
        <title>Draft genome sequence of rust myrtle Austropuccinia psidii MF-1, a brazilian biotype.</title>
        <authorList>
            <person name="Quecine M.C."/>
            <person name="Pachon D.M.R."/>
            <person name="Bonatelli M.L."/>
            <person name="Correr F.H."/>
            <person name="Franceschini L.M."/>
            <person name="Leite T.F."/>
            <person name="Margarido G.R.A."/>
            <person name="Almeida C.A."/>
            <person name="Ferrarezi J.A."/>
            <person name="Labate C.A."/>
        </authorList>
    </citation>
    <scope>NUCLEOTIDE SEQUENCE</scope>
    <source>
        <strain evidence="13">MF-1</strain>
    </source>
</reference>
<dbReference type="Gene3D" id="2.130.10.10">
    <property type="entry name" value="YVTN repeat-like/Quinoprotein amine dehydrogenase"/>
    <property type="match status" value="2"/>
</dbReference>
<dbReference type="InterPro" id="IPR001680">
    <property type="entry name" value="WD40_rpt"/>
</dbReference>
<dbReference type="GO" id="GO:0015031">
    <property type="term" value="P:protein transport"/>
    <property type="evidence" value="ECO:0007669"/>
    <property type="project" value="UniProtKB-KW"/>
</dbReference>
<keyword evidence="9" id="KW-0906">Nuclear pore complex</keyword>
<keyword evidence="8" id="KW-0811">Translocation</keyword>
<dbReference type="InterPro" id="IPR037363">
    <property type="entry name" value="Sec13/Seh1_fam"/>
</dbReference>
<feature type="compositionally biased region" description="Polar residues" evidence="12">
    <location>
        <begin position="57"/>
        <end position="73"/>
    </location>
</feature>
<evidence type="ECO:0000256" key="3">
    <source>
        <dbReference type="ARBA" id="ARBA00022448"/>
    </source>
</evidence>
<feature type="repeat" description="WD" evidence="11">
    <location>
        <begin position="388"/>
        <end position="425"/>
    </location>
</feature>
<evidence type="ECO:0000256" key="11">
    <source>
        <dbReference type="PROSITE-ProRule" id="PRU00221"/>
    </source>
</evidence>
<feature type="region of interest" description="Disordered" evidence="12">
    <location>
        <begin position="365"/>
        <end position="384"/>
    </location>
</feature>
<dbReference type="EMBL" id="AVOT02008696">
    <property type="protein sequence ID" value="MBW0486521.1"/>
    <property type="molecule type" value="Genomic_DNA"/>
</dbReference>
<dbReference type="AlphaFoldDB" id="A0A9Q3H0B1"/>
<proteinExistence type="inferred from homology"/>
<keyword evidence="14" id="KW-1185">Reference proteome</keyword>
<evidence type="ECO:0000256" key="4">
    <source>
        <dbReference type="ARBA" id="ARBA00022574"/>
    </source>
</evidence>
<dbReference type="GO" id="GO:0031080">
    <property type="term" value="C:nuclear pore outer ring"/>
    <property type="evidence" value="ECO:0007669"/>
    <property type="project" value="TreeGrafter"/>
</dbReference>
<evidence type="ECO:0000256" key="10">
    <source>
        <dbReference type="ARBA" id="ARBA00023242"/>
    </source>
</evidence>
<evidence type="ECO:0000256" key="9">
    <source>
        <dbReference type="ARBA" id="ARBA00023132"/>
    </source>
</evidence>
<dbReference type="Pfam" id="PF00400">
    <property type="entry name" value="WD40"/>
    <property type="match status" value="4"/>
</dbReference>
<dbReference type="PANTHER" id="PTHR11024:SF3">
    <property type="entry name" value="NUCLEOPORIN SEH1"/>
    <property type="match status" value="1"/>
</dbReference>
<accession>A0A9Q3H0B1</accession>
<evidence type="ECO:0000256" key="8">
    <source>
        <dbReference type="ARBA" id="ARBA00023010"/>
    </source>
</evidence>
<name>A0A9Q3H0B1_9BASI</name>
<evidence type="ECO:0000256" key="6">
    <source>
        <dbReference type="ARBA" id="ARBA00022816"/>
    </source>
</evidence>
<evidence type="ECO:0000313" key="13">
    <source>
        <dbReference type="EMBL" id="MBW0486521.1"/>
    </source>
</evidence>
<protein>
    <submittedName>
        <fullName evidence="13">Uncharacterized protein</fullName>
    </submittedName>
</protein>
<evidence type="ECO:0000313" key="14">
    <source>
        <dbReference type="Proteomes" id="UP000765509"/>
    </source>
</evidence>
<dbReference type="PROSITE" id="PS50294">
    <property type="entry name" value="WD_REPEATS_REGION"/>
    <property type="match status" value="1"/>
</dbReference>
<dbReference type="SMART" id="SM00320">
    <property type="entry name" value="WD40"/>
    <property type="match status" value="5"/>
</dbReference>
<evidence type="ECO:0000256" key="5">
    <source>
        <dbReference type="ARBA" id="ARBA00022737"/>
    </source>
</evidence>
<comment type="subcellular location">
    <subcellularLocation>
        <location evidence="1">Nucleus</location>
        <location evidence="1">Nuclear pore complex</location>
    </subcellularLocation>
</comment>
<dbReference type="SUPFAM" id="SSF50978">
    <property type="entry name" value="WD40 repeat-like"/>
    <property type="match status" value="1"/>
</dbReference>
<dbReference type="OrthoDB" id="5566198at2759"/>
<feature type="repeat" description="WD" evidence="11">
    <location>
        <begin position="476"/>
        <end position="498"/>
    </location>
</feature>
<keyword evidence="6" id="KW-0509">mRNA transport</keyword>
<evidence type="ECO:0000256" key="12">
    <source>
        <dbReference type="SAM" id="MobiDB-lite"/>
    </source>
</evidence>
<dbReference type="InterPro" id="IPR036322">
    <property type="entry name" value="WD40_repeat_dom_sf"/>
</dbReference>
<keyword evidence="5" id="KW-0677">Repeat</keyword>
<dbReference type="InterPro" id="IPR015943">
    <property type="entry name" value="WD40/YVTN_repeat-like_dom_sf"/>
</dbReference>
<dbReference type="PROSITE" id="PS50082">
    <property type="entry name" value="WD_REPEATS_2"/>
    <property type="match status" value="3"/>
</dbReference>
<dbReference type="GO" id="GO:0034198">
    <property type="term" value="P:cellular response to amino acid starvation"/>
    <property type="evidence" value="ECO:0007669"/>
    <property type="project" value="TreeGrafter"/>
</dbReference>
<keyword evidence="7" id="KW-0653">Protein transport</keyword>
<comment type="caution">
    <text evidence="13">The sequence shown here is derived from an EMBL/GenBank/DDBJ whole genome shotgun (WGS) entry which is preliminary data.</text>
</comment>
<dbReference type="GO" id="GO:1904263">
    <property type="term" value="P:positive regulation of TORC1 signaling"/>
    <property type="evidence" value="ECO:0007669"/>
    <property type="project" value="TreeGrafter"/>
</dbReference>
<dbReference type="GO" id="GO:0005198">
    <property type="term" value="F:structural molecule activity"/>
    <property type="evidence" value="ECO:0007669"/>
    <property type="project" value="InterPro"/>
</dbReference>
<evidence type="ECO:0000256" key="2">
    <source>
        <dbReference type="ARBA" id="ARBA00010102"/>
    </source>
</evidence>
<keyword evidence="4 11" id="KW-0853">WD repeat</keyword>
<organism evidence="13 14">
    <name type="scientific">Austropuccinia psidii MF-1</name>
    <dbReference type="NCBI Taxonomy" id="1389203"/>
    <lineage>
        <taxon>Eukaryota</taxon>
        <taxon>Fungi</taxon>
        <taxon>Dikarya</taxon>
        <taxon>Basidiomycota</taxon>
        <taxon>Pucciniomycotina</taxon>
        <taxon>Pucciniomycetes</taxon>
        <taxon>Pucciniales</taxon>
        <taxon>Sphaerophragmiaceae</taxon>
        <taxon>Austropuccinia</taxon>
    </lineage>
</organism>
<comment type="similarity">
    <text evidence="2">Belongs to the WD repeat SEC13 family.</text>
</comment>
<feature type="repeat" description="WD" evidence="11">
    <location>
        <begin position="79"/>
        <end position="122"/>
    </location>
</feature>
<feature type="region of interest" description="Disordered" evidence="12">
    <location>
        <begin position="120"/>
        <end position="139"/>
    </location>
</feature>
<gene>
    <name evidence="13" type="ORF">O181_026236</name>
</gene>
<dbReference type="Proteomes" id="UP000765509">
    <property type="component" value="Unassembled WGS sequence"/>
</dbReference>
<evidence type="ECO:0000256" key="7">
    <source>
        <dbReference type="ARBA" id="ARBA00022927"/>
    </source>
</evidence>
<keyword evidence="10" id="KW-0539">Nucleus</keyword>
<evidence type="ECO:0000256" key="1">
    <source>
        <dbReference type="ARBA" id="ARBA00004567"/>
    </source>
</evidence>
<keyword evidence="3" id="KW-0813">Transport</keyword>
<dbReference type="GO" id="GO:0051028">
    <property type="term" value="P:mRNA transport"/>
    <property type="evidence" value="ECO:0007669"/>
    <property type="project" value="UniProtKB-KW"/>
</dbReference>
<dbReference type="PANTHER" id="PTHR11024">
    <property type="entry name" value="NUCLEAR PORE COMPLEX PROTEIN SEC13 / SEH1 FAMILY MEMBER"/>
    <property type="match status" value="1"/>
</dbReference>
<feature type="region of interest" description="Disordered" evidence="12">
    <location>
        <begin position="43"/>
        <end position="73"/>
    </location>
</feature>
<dbReference type="GO" id="GO:0035859">
    <property type="term" value="C:Seh1-associated complex"/>
    <property type="evidence" value="ECO:0007669"/>
    <property type="project" value="TreeGrafter"/>
</dbReference>
<sequence length="527" mass="57219">MAQTHFLPLPNKDLISSIAFNYYGTRLAVASLDHHIYLIESSPDSGKWPQDPPETHLPSTQSNEDHQSTQQATSNIQIWSAHQGPVVKVIWSDPIHGELIASAGTDGTVRIWEEDTKQLDPSTLRSPKKQSANHVVPQSSTLIHPPLPSRWRQQAVLAESNVMIRDLAFSPSEMSFKLASISIDHHLRLYECLETNSLSIDNWNMIVDIDLSTLPMHSCMSLSHLNANSSLAAFSGVGIDGVGIKQPTALNSTRGFDSATSLNHAKENSFAHSNLMSPLTGPKASTNSTVSTFLPTPSPSGLKSNQLDSSGGWALSWCPETYWGDILSVSSGSCGLIRLIKFSSHSQWENFAVLDPLKISKLQSNKKGHPRLSPQFGASSTQSHAASTSTHVAPILSLAWSPPCGRDYHLLAAGHTDGHARIWKLVPPAIGISDNPQVNWLIGLDAELDDHVPKVLATDQQNQSGIGNAGVEKCDWNVTGNVLSTSGSDGKVRIWKMDYTSCWINASEINCIEEEGSSINENGIVIE</sequence>